<gene>
    <name evidence="2" type="ORF">CHS0354_023498</name>
</gene>
<proteinExistence type="predicted"/>
<evidence type="ECO:0000313" key="2">
    <source>
        <dbReference type="EMBL" id="KAK3586768.1"/>
    </source>
</evidence>
<feature type="region of interest" description="Disordered" evidence="1">
    <location>
        <begin position="16"/>
        <end position="66"/>
    </location>
</feature>
<accession>A0AAE0VQE9</accession>
<dbReference type="AlphaFoldDB" id="A0AAE0VQE9"/>
<dbReference type="EMBL" id="JAEAOA010001416">
    <property type="protein sequence ID" value="KAK3586768.1"/>
    <property type="molecule type" value="Genomic_DNA"/>
</dbReference>
<keyword evidence="3" id="KW-1185">Reference proteome</keyword>
<feature type="compositionally biased region" description="Basic residues" evidence="1">
    <location>
        <begin position="24"/>
        <end position="33"/>
    </location>
</feature>
<reference evidence="2" key="1">
    <citation type="journal article" date="2021" name="Genome Biol. Evol.">
        <title>A High-Quality Reference Genome for a Parasitic Bivalve with Doubly Uniparental Inheritance (Bivalvia: Unionida).</title>
        <authorList>
            <person name="Smith C.H."/>
        </authorList>
    </citation>
    <scope>NUCLEOTIDE SEQUENCE</scope>
    <source>
        <strain evidence="2">CHS0354</strain>
    </source>
</reference>
<sequence>TWKYALILPSLARDSERSKGTLFAKKKKRKRNNGTKDESYCGGSKRSSEHEGVRSTVKRKTSSPAVEELKRCAMRSVVRHGA</sequence>
<comment type="caution">
    <text evidence="2">The sequence shown here is derived from an EMBL/GenBank/DDBJ whole genome shotgun (WGS) entry which is preliminary data.</text>
</comment>
<reference evidence="2" key="3">
    <citation type="submission" date="2023-05" db="EMBL/GenBank/DDBJ databases">
        <authorList>
            <person name="Smith C.H."/>
        </authorList>
    </citation>
    <scope>NUCLEOTIDE SEQUENCE</scope>
    <source>
        <strain evidence="2">CHS0354</strain>
        <tissue evidence="2">Mantle</tissue>
    </source>
</reference>
<organism evidence="2 3">
    <name type="scientific">Potamilus streckersoni</name>
    <dbReference type="NCBI Taxonomy" id="2493646"/>
    <lineage>
        <taxon>Eukaryota</taxon>
        <taxon>Metazoa</taxon>
        <taxon>Spiralia</taxon>
        <taxon>Lophotrochozoa</taxon>
        <taxon>Mollusca</taxon>
        <taxon>Bivalvia</taxon>
        <taxon>Autobranchia</taxon>
        <taxon>Heteroconchia</taxon>
        <taxon>Palaeoheterodonta</taxon>
        <taxon>Unionida</taxon>
        <taxon>Unionoidea</taxon>
        <taxon>Unionidae</taxon>
        <taxon>Ambleminae</taxon>
        <taxon>Lampsilini</taxon>
        <taxon>Potamilus</taxon>
    </lineage>
</organism>
<feature type="non-terminal residue" evidence="2">
    <location>
        <position position="1"/>
    </location>
</feature>
<evidence type="ECO:0000256" key="1">
    <source>
        <dbReference type="SAM" id="MobiDB-lite"/>
    </source>
</evidence>
<protein>
    <submittedName>
        <fullName evidence="2">Uncharacterized protein</fullName>
    </submittedName>
</protein>
<dbReference type="Proteomes" id="UP001195483">
    <property type="component" value="Unassembled WGS sequence"/>
</dbReference>
<name>A0AAE0VQE9_9BIVA</name>
<reference evidence="2" key="2">
    <citation type="journal article" date="2021" name="Genome Biol. Evol.">
        <title>Developing a high-quality reference genome for a parasitic bivalve with doubly uniparental inheritance (Bivalvia: Unionida).</title>
        <authorList>
            <person name="Smith C.H."/>
        </authorList>
    </citation>
    <scope>NUCLEOTIDE SEQUENCE</scope>
    <source>
        <strain evidence="2">CHS0354</strain>
        <tissue evidence="2">Mantle</tissue>
    </source>
</reference>
<evidence type="ECO:0000313" key="3">
    <source>
        <dbReference type="Proteomes" id="UP001195483"/>
    </source>
</evidence>